<evidence type="ECO:0000256" key="1">
    <source>
        <dbReference type="ARBA" id="ARBA00007963"/>
    </source>
</evidence>
<dbReference type="Gene3D" id="3.55.10.10">
    <property type="entry name" value="Archease domain"/>
    <property type="match status" value="1"/>
</dbReference>
<dbReference type="EMBL" id="BAAAZG010000025">
    <property type="protein sequence ID" value="GAA4078605.1"/>
    <property type="molecule type" value="Genomic_DNA"/>
</dbReference>
<organism evidence="6 7">
    <name type="scientific">Actinomadura miaoliensis</name>
    <dbReference type="NCBI Taxonomy" id="430685"/>
    <lineage>
        <taxon>Bacteria</taxon>
        <taxon>Bacillati</taxon>
        <taxon>Actinomycetota</taxon>
        <taxon>Actinomycetes</taxon>
        <taxon>Streptosporangiales</taxon>
        <taxon>Thermomonosporaceae</taxon>
        <taxon>Actinomadura</taxon>
    </lineage>
</organism>
<dbReference type="Proteomes" id="UP001500683">
    <property type="component" value="Unassembled WGS sequence"/>
</dbReference>
<dbReference type="InterPro" id="IPR036820">
    <property type="entry name" value="Archease_dom_sf"/>
</dbReference>
<comment type="caution">
    <text evidence="6">The sequence shown here is derived from an EMBL/GenBank/DDBJ whole genome shotgun (WGS) entry which is preliminary data.</text>
</comment>
<keyword evidence="3" id="KW-0479">Metal-binding</keyword>
<evidence type="ECO:0000256" key="2">
    <source>
        <dbReference type="ARBA" id="ARBA00022694"/>
    </source>
</evidence>
<feature type="domain" description="Archease" evidence="5">
    <location>
        <begin position="12"/>
        <end position="144"/>
    </location>
</feature>
<keyword evidence="2" id="KW-0819">tRNA processing</keyword>
<protein>
    <submittedName>
        <fullName evidence="6">Archease</fullName>
    </submittedName>
</protein>
<comment type="similarity">
    <text evidence="1">Belongs to the archease family.</text>
</comment>
<proteinExistence type="inferred from homology"/>
<accession>A0ABP7W156</accession>
<evidence type="ECO:0000259" key="5">
    <source>
        <dbReference type="Pfam" id="PF01951"/>
    </source>
</evidence>
<keyword evidence="4" id="KW-0106">Calcium</keyword>
<evidence type="ECO:0000313" key="6">
    <source>
        <dbReference type="EMBL" id="GAA4078605.1"/>
    </source>
</evidence>
<reference evidence="7" key="1">
    <citation type="journal article" date="2019" name="Int. J. Syst. Evol. Microbiol.">
        <title>The Global Catalogue of Microorganisms (GCM) 10K type strain sequencing project: providing services to taxonomists for standard genome sequencing and annotation.</title>
        <authorList>
            <consortium name="The Broad Institute Genomics Platform"/>
            <consortium name="The Broad Institute Genome Sequencing Center for Infectious Disease"/>
            <person name="Wu L."/>
            <person name="Ma J."/>
        </authorList>
    </citation>
    <scope>NUCLEOTIDE SEQUENCE [LARGE SCALE GENOMIC DNA]</scope>
    <source>
        <strain evidence="7">JCM 16702</strain>
    </source>
</reference>
<sequence length="144" mass="14869">MAGETNAASGHRTVPHTADLRIEAWAPTREGCVAEAVAGLVDAFADRAGVPPLGEREAEVGPAADADLLVAALDEVIYRLDVAGELVLAADVTARDGDRLRLRLTVGDVSRAEGTGAVPKAISLHGLRFAEDSGTWACAVTVDV</sequence>
<dbReference type="InterPro" id="IPR023572">
    <property type="entry name" value="Archease_dom"/>
</dbReference>
<dbReference type="RefSeq" id="WP_344949610.1">
    <property type="nucleotide sequence ID" value="NZ_BAAAZG010000025.1"/>
</dbReference>
<keyword evidence="7" id="KW-1185">Reference proteome</keyword>
<name>A0ABP7W156_9ACTN</name>
<evidence type="ECO:0000313" key="7">
    <source>
        <dbReference type="Proteomes" id="UP001500683"/>
    </source>
</evidence>
<dbReference type="Pfam" id="PF01951">
    <property type="entry name" value="Archease"/>
    <property type="match status" value="1"/>
</dbReference>
<evidence type="ECO:0000256" key="3">
    <source>
        <dbReference type="ARBA" id="ARBA00022723"/>
    </source>
</evidence>
<dbReference type="SUPFAM" id="SSF69819">
    <property type="entry name" value="MTH1598-like"/>
    <property type="match status" value="1"/>
</dbReference>
<gene>
    <name evidence="6" type="ORF">GCM10022214_40900</name>
</gene>
<evidence type="ECO:0000256" key="4">
    <source>
        <dbReference type="ARBA" id="ARBA00022837"/>
    </source>
</evidence>